<dbReference type="EMBL" id="JAUSQZ010000001">
    <property type="protein sequence ID" value="MDP9828740.1"/>
    <property type="molecule type" value="Genomic_DNA"/>
</dbReference>
<evidence type="ECO:0000259" key="2">
    <source>
        <dbReference type="Pfam" id="PF19187"/>
    </source>
</evidence>
<evidence type="ECO:0000259" key="1">
    <source>
        <dbReference type="Pfam" id="PF13280"/>
    </source>
</evidence>
<dbReference type="GO" id="GO:0000502">
    <property type="term" value="C:proteasome complex"/>
    <property type="evidence" value="ECO:0007669"/>
    <property type="project" value="UniProtKB-KW"/>
</dbReference>
<dbReference type="PIRSF" id="PIRSF016838">
    <property type="entry name" value="PafC"/>
    <property type="match status" value="1"/>
</dbReference>
<name>A0ABT9P9M8_9ACTN</name>
<comment type="caution">
    <text evidence="4">The sequence shown here is derived from an EMBL/GenBank/DDBJ whole genome shotgun (WGS) entry which is preliminary data.</text>
</comment>
<dbReference type="PANTHER" id="PTHR34580">
    <property type="match status" value="1"/>
</dbReference>
<evidence type="ECO:0000313" key="5">
    <source>
        <dbReference type="Proteomes" id="UP001235712"/>
    </source>
</evidence>
<dbReference type="InterPro" id="IPR028349">
    <property type="entry name" value="PafC-like"/>
</dbReference>
<sequence length="336" mass="36714">MSAVAATARLSRLLTMVPWLLNRPGVELREAARHFKITEPQLVKDLELLFVCGTPGHMPDDLIAAEWDTGRIYLDNAEAIARPLRLDADEAIALIAGLRTLADLPETGEVGERRAVDSALVKLSAAAQDAVAAAGRLDIDLSPGQSGVEDALRTAREALRGHRRLRLQYLVPARDEITERDVDPMQVTSIDGRWYLEAWCHRAEGVRLFRFDRVAGLRVLDVDGTPPAEAVSRAVDDQLFTPSPDDLVVTLEVEPRGRWVAEYYPVEETEELPGGRMRVVMRVASPGWIPGLVLRLGGAGRIVDPPGLAQDVVDTASVALAAYQETALPAQHDPSH</sequence>
<feature type="domain" description="WYL" evidence="1">
    <location>
        <begin position="151"/>
        <end position="219"/>
    </location>
</feature>
<dbReference type="Proteomes" id="UP001235712">
    <property type="component" value="Unassembled WGS sequence"/>
</dbReference>
<dbReference type="RefSeq" id="WP_307246230.1">
    <property type="nucleotide sequence ID" value="NZ_JAUSQZ010000001.1"/>
</dbReference>
<accession>A0ABT9P9M8</accession>
<keyword evidence="4" id="KW-0647">Proteasome</keyword>
<dbReference type="Pfam" id="PF25583">
    <property type="entry name" value="WCX"/>
    <property type="match status" value="1"/>
</dbReference>
<proteinExistence type="predicted"/>
<dbReference type="Pfam" id="PF13280">
    <property type="entry name" value="WYL"/>
    <property type="match status" value="1"/>
</dbReference>
<keyword evidence="5" id="KW-1185">Reference proteome</keyword>
<dbReference type="Pfam" id="PF19187">
    <property type="entry name" value="HTH_PafC"/>
    <property type="match status" value="1"/>
</dbReference>
<dbReference type="PANTHER" id="PTHR34580:SF1">
    <property type="entry name" value="PROTEIN PAFC"/>
    <property type="match status" value="1"/>
</dbReference>
<gene>
    <name evidence="4" type="ORF">J2S57_004489</name>
</gene>
<evidence type="ECO:0000259" key="3">
    <source>
        <dbReference type="Pfam" id="PF25583"/>
    </source>
</evidence>
<dbReference type="InterPro" id="IPR026881">
    <property type="entry name" value="WYL_dom"/>
</dbReference>
<dbReference type="PROSITE" id="PS52050">
    <property type="entry name" value="WYL"/>
    <property type="match status" value="1"/>
</dbReference>
<evidence type="ECO:0000313" key="4">
    <source>
        <dbReference type="EMBL" id="MDP9828740.1"/>
    </source>
</evidence>
<protein>
    <submittedName>
        <fullName evidence="4">Proteasome accessory factor C</fullName>
    </submittedName>
</protein>
<dbReference type="InterPro" id="IPR057727">
    <property type="entry name" value="WCX_dom"/>
</dbReference>
<organism evidence="4 5">
    <name type="scientific">Kineosporia succinea</name>
    <dbReference type="NCBI Taxonomy" id="84632"/>
    <lineage>
        <taxon>Bacteria</taxon>
        <taxon>Bacillati</taxon>
        <taxon>Actinomycetota</taxon>
        <taxon>Actinomycetes</taxon>
        <taxon>Kineosporiales</taxon>
        <taxon>Kineosporiaceae</taxon>
        <taxon>Kineosporia</taxon>
    </lineage>
</organism>
<dbReference type="InterPro" id="IPR051534">
    <property type="entry name" value="CBASS_pafABC_assoc_protein"/>
</dbReference>
<feature type="domain" description="PafC HTH" evidence="2">
    <location>
        <begin position="9"/>
        <end position="124"/>
    </location>
</feature>
<reference evidence="4 5" key="1">
    <citation type="submission" date="2023-07" db="EMBL/GenBank/DDBJ databases">
        <title>Sequencing the genomes of 1000 actinobacteria strains.</title>
        <authorList>
            <person name="Klenk H.-P."/>
        </authorList>
    </citation>
    <scope>NUCLEOTIDE SEQUENCE [LARGE SCALE GENOMIC DNA]</scope>
    <source>
        <strain evidence="4 5">DSM 44388</strain>
    </source>
</reference>
<feature type="domain" description="WCX" evidence="3">
    <location>
        <begin position="248"/>
        <end position="317"/>
    </location>
</feature>
<dbReference type="InterPro" id="IPR043839">
    <property type="entry name" value="PafC_HTH"/>
</dbReference>